<dbReference type="GO" id="GO:0006457">
    <property type="term" value="P:protein folding"/>
    <property type="evidence" value="ECO:0007669"/>
    <property type="project" value="InterPro"/>
</dbReference>
<dbReference type="GO" id="GO:0015035">
    <property type="term" value="F:protein-disulfide reductase activity"/>
    <property type="evidence" value="ECO:0007669"/>
    <property type="project" value="InterPro"/>
</dbReference>
<dbReference type="SUPFAM" id="SSF158442">
    <property type="entry name" value="DsbB-like"/>
    <property type="match status" value="1"/>
</dbReference>
<organism evidence="7 8">
    <name type="scientific">Undibacterium terreum</name>
    <dbReference type="NCBI Taxonomy" id="1224302"/>
    <lineage>
        <taxon>Bacteria</taxon>
        <taxon>Pseudomonadati</taxon>
        <taxon>Pseudomonadota</taxon>
        <taxon>Betaproteobacteria</taxon>
        <taxon>Burkholderiales</taxon>
        <taxon>Oxalobacteraceae</taxon>
        <taxon>Undibacterium</taxon>
    </lineage>
</organism>
<evidence type="ECO:0000256" key="5">
    <source>
        <dbReference type="ARBA" id="ARBA00023136"/>
    </source>
</evidence>
<reference evidence="7" key="1">
    <citation type="journal article" date="2014" name="Int. J. Syst. Evol. Microbiol.">
        <title>Complete genome sequence of Corynebacterium casei LMG S-19264T (=DSM 44701T), isolated from a smear-ripened cheese.</title>
        <authorList>
            <consortium name="US DOE Joint Genome Institute (JGI-PGF)"/>
            <person name="Walter F."/>
            <person name="Albersmeier A."/>
            <person name="Kalinowski J."/>
            <person name="Ruckert C."/>
        </authorList>
    </citation>
    <scope>NUCLEOTIDE SEQUENCE</scope>
    <source>
        <strain evidence="7">CGMCC 1.10998</strain>
    </source>
</reference>
<dbReference type="AlphaFoldDB" id="A0A916UE06"/>
<feature type="transmembrane region" description="Helical" evidence="6">
    <location>
        <begin position="71"/>
        <end position="89"/>
    </location>
</feature>
<evidence type="ECO:0000313" key="8">
    <source>
        <dbReference type="Proteomes" id="UP000637423"/>
    </source>
</evidence>
<dbReference type="Proteomes" id="UP000637423">
    <property type="component" value="Unassembled WGS sequence"/>
</dbReference>
<dbReference type="InterPro" id="IPR050183">
    <property type="entry name" value="DsbB"/>
</dbReference>
<dbReference type="PANTHER" id="PTHR36570">
    <property type="entry name" value="DISULFIDE BOND FORMATION PROTEIN B"/>
    <property type="match status" value="1"/>
</dbReference>
<sequence>MAIKSRHIYLGIGLGSIAVLAVNILYFQDYLGLRPCALCVLQRIAYLLIAITALLLVNRDPRRREPALSESLLLAWPAMGILLAGWQIWSSYKSATGCHSSTAETLLHALPLAQWWPAMFESWADCAALEWTMLQFSIADLSMIAFVLIAVMGIIGTKRKRRESARMMFG</sequence>
<evidence type="ECO:0000256" key="6">
    <source>
        <dbReference type="SAM" id="Phobius"/>
    </source>
</evidence>
<dbReference type="InterPro" id="IPR023380">
    <property type="entry name" value="DsbB-like_sf"/>
</dbReference>
<keyword evidence="4 6" id="KW-1133">Transmembrane helix</keyword>
<keyword evidence="5 6" id="KW-0472">Membrane</keyword>
<protein>
    <submittedName>
        <fullName evidence="7">Disulfide bond formation protein B</fullName>
    </submittedName>
</protein>
<keyword evidence="8" id="KW-1185">Reference proteome</keyword>
<feature type="transmembrane region" description="Helical" evidence="6">
    <location>
        <begin position="138"/>
        <end position="157"/>
    </location>
</feature>
<gene>
    <name evidence="7" type="primary">dsbB</name>
    <name evidence="7" type="ORF">GCM10011396_15070</name>
</gene>
<evidence type="ECO:0000256" key="1">
    <source>
        <dbReference type="ARBA" id="ARBA00004651"/>
    </source>
</evidence>
<evidence type="ECO:0000313" key="7">
    <source>
        <dbReference type="EMBL" id="GGC69022.1"/>
    </source>
</evidence>
<dbReference type="Gene3D" id="1.20.1550.10">
    <property type="entry name" value="DsbB-like"/>
    <property type="match status" value="1"/>
</dbReference>
<accession>A0A916UE06</accession>
<feature type="transmembrane region" description="Helical" evidence="6">
    <location>
        <begin position="40"/>
        <end position="59"/>
    </location>
</feature>
<feature type="transmembrane region" description="Helical" evidence="6">
    <location>
        <begin position="7"/>
        <end position="28"/>
    </location>
</feature>
<keyword evidence="2" id="KW-1003">Cell membrane</keyword>
<reference evidence="7" key="2">
    <citation type="submission" date="2020-09" db="EMBL/GenBank/DDBJ databases">
        <authorList>
            <person name="Sun Q."/>
            <person name="Zhou Y."/>
        </authorList>
    </citation>
    <scope>NUCLEOTIDE SEQUENCE</scope>
    <source>
        <strain evidence="7">CGMCC 1.10998</strain>
    </source>
</reference>
<evidence type="ECO:0000256" key="4">
    <source>
        <dbReference type="ARBA" id="ARBA00022989"/>
    </source>
</evidence>
<evidence type="ECO:0000256" key="2">
    <source>
        <dbReference type="ARBA" id="ARBA00022475"/>
    </source>
</evidence>
<proteinExistence type="predicted"/>
<keyword evidence="3 6" id="KW-0812">Transmembrane</keyword>
<comment type="subcellular location">
    <subcellularLocation>
        <location evidence="1">Cell membrane</location>
        <topology evidence="1">Multi-pass membrane protein</topology>
    </subcellularLocation>
</comment>
<comment type="caution">
    <text evidence="7">The sequence shown here is derived from an EMBL/GenBank/DDBJ whole genome shotgun (WGS) entry which is preliminary data.</text>
</comment>
<dbReference type="InterPro" id="IPR003752">
    <property type="entry name" value="DiS_bond_form_DsbB/BdbC"/>
</dbReference>
<dbReference type="Pfam" id="PF02600">
    <property type="entry name" value="DsbB"/>
    <property type="match status" value="1"/>
</dbReference>
<name>A0A916UE06_9BURK</name>
<dbReference type="GO" id="GO:0005886">
    <property type="term" value="C:plasma membrane"/>
    <property type="evidence" value="ECO:0007669"/>
    <property type="project" value="UniProtKB-SubCell"/>
</dbReference>
<dbReference type="RefSeq" id="WP_188565296.1">
    <property type="nucleotide sequence ID" value="NZ_BMED01000001.1"/>
</dbReference>
<dbReference type="EMBL" id="BMED01000001">
    <property type="protein sequence ID" value="GGC69022.1"/>
    <property type="molecule type" value="Genomic_DNA"/>
</dbReference>
<evidence type="ECO:0000256" key="3">
    <source>
        <dbReference type="ARBA" id="ARBA00022692"/>
    </source>
</evidence>
<dbReference type="PANTHER" id="PTHR36570:SF3">
    <property type="entry name" value="DISULFIDE BOND FORMATION PROTEIN B"/>
    <property type="match status" value="1"/>
</dbReference>